<proteinExistence type="predicted"/>
<dbReference type="Proteomes" id="UP000254866">
    <property type="component" value="Unassembled WGS sequence"/>
</dbReference>
<evidence type="ECO:0000313" key="3">
    <source>
        <dbReference type="Proteomes" id="UP000254866"/>
    </source>
</evidence>
<dbReference type="AlphaFoldDB" id="A0A370TEX7"/>
<keyword evidence="3" id="KW-1185">Reference proteome</keyword>
<dbReference type="SUPFAM" id="SSF53335">
    <property type="entry name" value="S-adenosyl-L-methionine-dependent methyltransferases"/>
    <property type="match status" value="1"/>
</dbReference>
<dbReference type="Gene3D" id="3.40.50.150">
    <property type="entry name" value="Vaccinia Virus protein VP39"/>
    <property type="match status" value="1"/>
</dbReference>
<evidence type="ECO:0000259" key="1">
    <source>
        <dbReference type="Pfam" id="PF08241"/>
    </source>
</evidence>
<sequence length="265" mass="29656">MAYQDGHLGGDDPNIVKFYESRRAESCCHYLLPHLKPSYSILDVGCGPGGITSDLAGLVPHGKVLGIDLSPEIVAQAAMKYQAPNLSFEAGDAEILDEKFPEASFDVVHAHMSLLHFKDPVKALKAWYRICKPGGIIACRNGKNFDIISLKPDLPVIRKTWPLNEDWMKWRGSDPEAGLHKEEWAREAGWLDEQRGGKLVMSESRQVHPIPMGAITGPFLDVLIKEGRTSAEEMVRLDQAWKEWEATEGHEFVTLASEMLYFKTK</sequence>
<dbReference type="GeneID" id="43601533"/>
<reference evidence="2 3" key="1">
    <citation type="journal article" date="2018" name="IMA Fungus">
        <title>IMA Genome-F 9: Draft genome sequence of Annulohypoxylon stygium, Aspergillus mulundensis, Berkeleyomyces basicola (syn. Thielaviopsis basicola), Ceratocystis smalleyi, two Cercospora beticola strains, Coleophoma cylindrospora, Fusarium fracticaudum, Phialophora cf. hyalina, and Morchella septimelata.</title>
        <authorList>
            <person name="Wingfield B.D."/>
            <person name="Bills G.F."/>
            <person name="Dong Y."/>
            <person name="Huang W."/>
            <person name="Nel W.J."/>
            <person name="Swalarsk-Parry B.S."/>
            <person name="Vaghefi N."/>
            <person name="Wilken P.M."/>
            <person name="An Z."/>
            <person name="de Beer Z.W."/>
            <person name="De Vos L."/>
            <person name="Chen L."/>
            <person name="Duong T.A."/>
            <person name="Gao Y."/>
            <person name="Hammerbacher A."/>
            <person name="Kikkert J.R."/>
            <person name="Li Y."/>
            <person name="Li H."/>
            <person name="Li K."/>
            <person name="Li Q."/>
            <person name="Liu X."/>
            <person name="Ma X."/>
            <person name="Naidoo K."/>
            <person name="Pethybridge S.J."/>
            <person name="Sun J."/>
            <person name="Steenkamp E.T."/>
            <person name="van der Nest M.A."/>
            <person name="van Wyk S."/>
            <person name="Wingfield M.J."/>
            <person name="Xiong C."/>
            <person name="Yue Q."/>
            <person name="Zhang X."/>
        </authorList>
    </citation>
    <scope>NUCLEOTIDE SEQUENCE [LARGE SCALE GENOMIC DNA]</scope>
    <source>
        <strain evidence="2 3">BP 5553</strain>
    </source>
</reference>
<dbReference type="STRING" id="2656787.A0A370TEX7"/>
<dbReference type="OrthoDB" id="10017101at2759"/>
<dbReference type="EMBL" id="NPIC01000009">
    <property type="protein sequence ID" value="RDL33245.1"/>
    <property type="molecule type" value="Genomic_DNA"/>
</dbReference>
<evidence type="ECO:0000313" key="2">
    <source>
        <dbReference type="EMBL" id="RDL33245.1"/>
    </source>
</evidence>
<name>A0A370TEX7_9HELO</name>
<gene>
    <name evidence="2" type="ORF">BP5553_08684</name>
</gene>
<protein>
    <recommendedName>
        <fullName evidence="1">Methyltransferase type 11 domain-containing protein</fullName>
    </recommendedName>
</protein>
<dbReference type="Pfam" id="PF08241">
    <property type="entry name" value="Methyltransf_11"/>
    <property type="match status" value="1"/>
</dbReference>
<dbReference type="InterPro" id="IPR013216">
    <property type="entry name" value="Methyltransf_11"/>
</dbReference>
<feature type="domain" description="Methyltransferase type 11" evidence="1">
    <location>
        <begin position="42"/>
        <end position="139"/>
    </location>
</feature>
<dbReference type="InterPro" id="IPR029063">
    <property type="entry name" value="SAM-dependent_MTases_sf"/>
</dbReference>
<dbReference type="GO" id="GO:0008757">
    <property type="term" value="F:S-adenosylmethionine-dependent methyltransferase activity"/>
    <property type="evidence" value="ECO:0007669"/>
    <property type="project" value="InterPro"/>
</dbReference>
<dbReference type="CDD" id="cd02440">
    <property type="entry name" value="AdoMet_MTases"/>
    <property type="match status" value="1"/>
</dbReference>
<dbReference type="RefSeq" id="XP_031866738.1">
    <property type="nucleotide sequence ID" value="XM_032017307.1"/>
</dbReference>
<dbReference type="PANTHER" id="PTHR43861">
    <property type="entry name" value="TRANS-ACONITATE 2-METHYLTRANSFERASE-RELATED"/>
    <property type="match status" value="1"/>
</dbReference>
<accession>A0A370TEX7</accession>
<comment type="caution">
    <text evidence="2">The sequence shown here is derived from an EMBL/GenBank/DDBJ whole genome shotgun (WGS) entry which is preliminary data.</text>
</comment>
<dbReference type="PANTHER" id="PTHR43861:SF1">
    <property type="entry name" value="TRANS-ACONITATE 2-METHYLTRANSFERASE"/>
    <property type="match status" value="1"/>
</dbReference>
<organism evidence="2 3">
    <name type="scientific">Venustampulla echinocandica</name>
    <dbReference type="NCBI Taxonomy" id="2656787"/>
    <lineage>
        <taxon>Eukaryota</taxon>
        <taxon>Fungi</taxon>
        <taxon>Dikarya</taxon>
        <taxon>Ascomycota</taxon>
        <taxon>Pezizomycotina</taxon>
        <taxon>Leotiomycetes</taxon>
        <taxon>Helotiales</taxon>
        <taxon>Pleuroascaceae</taxon>
        <taxon>Venustampulla</taxon>
    </lineage>
</organism>